<proteinExistence type="predicted"/>
<feature type="transmembrane region" description="Helical" evidence="2">
    <location>
        <begin position="341"/>
        <end position="367"/>
    </location>
</feature>
<feature type="transmembrane region" description="Helical" evidence="2">
    <location>
        <begin position="104"/>
        <end position="124"/>
    </location>
</feature>
<evidence type="ECO:0000313" key="4">
    <source>
        <dbReference type="EMBL" id="CAI2365984.1"/>
    </source>
</evidence>
<dbReference type="PANTHER" id="PTHR10153">
    <property type="entry name" value="SMALL CONDUCTANCE CALCIUM-ACTIVATED POTASSIUM CHANNEL"/>
    <property type="match status" value="1"/>
</dbReference>
<dbReference type="Gene3D" id="1.10.287.70">
    <property type="match status" value="1"/>
</dbReference>
<feature type="transmembrane region" description="Helical" evidence="2">
    <location>
        <begin position="276"/>
        <end position="296"/>
    </location>
</feature>
<evidence type="ECO:0000256" key="1">
    <source>
        <dbReference type="SAM" id="MobiDB-lite"/>
    </source>
</evidence>
<dbReference type="GO" id="GO:0016286">
    <property type="term" value="F:small conductance calcium-activated potassium channel activity"/>
    <property type="evidence" value="ECO:0007669"/>
    <property type="project" value="InterPro"/>
</dbReference>
<name>A0AAD1UBX5_EUPCR</name>
<keyword evidence="2" id="KW-0812">Transmembrane</keyword>
<organism evidence="4 5">
    <name type="scientific">Euplotes crassus</name>
    <dbReference type="NCBI Taxonomy" id="5936"/>
    <lineage>
        <taxon>Eukaryota</taxon>
        <taxon>Sar</taxon>
        <taxon>Alveolata</taxon>
        <taxon>Ciliophora</taxon>
        <taxon>Intramacronucleata</taxon>
        <taxon>Spirotrichea</taxon>
        <taxon>Hypotrichia</taxon>
        <taxon>Euplotida</taxon>
        <taxon>Euplotidae</taxon>
        <taxon>Moneuplotes</taxon>
    </lineage>
</organism>
<keyword evidence="2" id="KW-0472">Membrane</keyword>
<keyword evidence="2" id="KW-1133">Transmembrane helix</keyword>
<keyword evidence="5" id="KW-1185">Reference proteome</keyword>
<feature type="transmembrane region" description="Helical" evidence="2">
    <location>
        <begin position="182"/>
        <end position="202"/>
    </location>
</feature>
<dbReference type="AlphaFoldDB" id="A0AAD1UBX5"/>
<gene>
    <name evidence="4" type="ORF">ECRASSUSDP1_LOCUS7253</name>
</gene>
<evidence type="ECO:0000313" key="5">
    <source>
        <dbReference type="Proteomes" id="UP001295684"/>
    </source>
</evidence>
<feature type="transmembrane region" description="Helical" evidence="2">
    <location>
        <begin position="222"/>
        <end position="242"/>
    </location>
</feature>
<evidence type="ECO:0000256" key="2">
    <source>
        <dbReference type="SAM" id="Phobius"/>
    </source>
</evidence>
<dbReference type="SUPFAM" id="SSF81324">
    <property type="entry name" value="Voltage-gated potassium channels"/>
    <property type="match status" value="1"/>
</dbReference>
<reference evidence="4" key="1">
    <citation type="submission" date="2023-07" db="EMBL/GenBank/DDBJ databases">
        <authorList>
            <consortium name="AG Swart"/>
            <person name="Singh M."/>
            <person name="Singh A."/>
            <person name="Seah K."/>
            <person name="Emmerich C."/>
        </authorList>
    </citation>
    <scope>NUCLEOTIDE SEQUENCE</scope>
    <source>
        <strain evidence="4">DP1</strain>
    </source>
</reference>
<dbReference type="InterPro" id="IPR015449">
    <property type="entry name" value="K_chnl_Ca-activ_SK"/>
</dbReference>
<protein>
    <recommendedName>
        <fullName evidence="3">Potassium channel domain-containing protein</fullName>
    </recommendedName>
</protein>
<dbReference type="Pfam" id="PF07885">
    <property type="entry name" value="Ion_trans_2"/>
    <property type="match status" value="1"/>
</dbReference>
<dbReference type="InterPro" id="IPR013099">
    <property type="entry name" value="K_chnl_dom"/>
</dbReference>
<dbReference type="EMBL" id="CAMPGE010007058">
    <property type="protein sequence ID" value="CAI2365984.1"/>
    <property type="molecule type" value="Genomic_DNA"/>
</dbReference>
<feature type="region of interest" description="Disordered" evidence="1">
    <location>
        <begin position="45"/>
        <end position="65"/>
    </location>
</feature>
<feature type="transmembrane region" description="Helical" evidence="2">
    <location>
        <begin position="136"/>
        <end position="161"/>
    </location>
</feature>
<dbReference type="PRINTS" id="PR00169">
    <property type="entry name" value="KCHANNEL"/>
</dbReference>
<comment type="caution">
    <text evidence="4">The sequence shown here is derived from an EMBL/GenBank/DDBJ whole genome shotgun (WGS) entry which is preliminary data.</text>
</comment>
<sequence length="487" mass="55129">MVMKTLPKKANANARNNGVNYENFVKKQQENISKVGVEKQLSTISPKKNLPMNGGTGGQDPNISMKSEASLSTKTGGEDYLNDNVIEDVRVGNMLLNQIKISEWISNYFAMTTLGAGIIEYELATSFEPSDVIDDIRISLLWTCMISTIILIATIISRYDLCMRWNRSTNQLTKYDNLINTGWYKLIIIEVGIAMFSPYPFLKGHKYREWNEDFSVDIYYEINHMFLAIAFIRFYLPVRLCLAASNYLTSRAHRLGVLNGCEVSYFFATKCMMKDIPLTAQTISMLASILIGGFLLRVFEQPLKNVSEQDFSYSNSFWNVIVTMSTVGYGDFFPKTTCGRIVGVLICIWGVVVVSIFVVTVTNMLAFDPTEEKTYSLLQRLSYKEELKRQATKVLAAAYKGRSHLKKNTKNSRAYVGSIRDFRKNILSFQKTARTVRSFYEGDTDIEILGKSVEGLYDEVTNIKHGMETIQETLNEIKRGGSNTLAV</sequence>
<dbReference type="GO" id="GO:0016020">
    <property type="term" value="C:membrane"/>
    <property type="evidence" value="ECO:0007669"/>
    <property type="project" value="InterPro"/>
</dbReference>
<feature type="transmembrane region" description="Helical" evidence="2">
    <location>
        <begin position="316"/>
        <end position="334"/>
    </location>
</feature>
<accession>A0AAD1UBX5</accession>
<evidence type="ECO:0000259" key="3">
    <source>
        <dbReference type="Pfam" id="PF07885"/>
    </source>
</evidence>
<dbReference type="Proteomes" id="UP001295684">
    <property type="component" value="Unassembled WGS sequence"/>
</dbReference>
<feature type="domain" description="Potassium channel" evidence="3">
    <location>
        <begin position="285"/>
        <end position="365"/>
    </location>
</feature>